<evidence type="ECO:0000256" key="2">
    <source>
        <dbReference type="ARBA" id="ARBA00022448"/>
    </source>
</evidence>
<dbReference type="PROSITE" id="PS50928">
    <property type="entry name" value="ABC_TM1"/>
    <property type="match status" value="1"/>
</dbReference>
<dbReference type="GO" id="GO:0005886">
    <property type="term" value="C:plasma membrane"/>
    <property type="evidence" value="ECO:0007669"/>
    <property type="project" value="UniProtKB-SubCell"/>
</dbReference>
<dbReference type="InterPro" id="IPR035906">
    <property type="entry name" value="MetI-like_sf"/>
</dbReference>
<keyword evidence="5 7" id="KW-1133">Transmembrane helix</keyword>
<sequence>MFYKNKSYRTFYWFNAVLLALIALVCVLPLVHVWAVSFSSSAAANANIVTLWPIDFTTDAYLKTLANSNFGKSIIVTVQRTLLGTAIGMAITVASAYSLSKPANEFKGRTLYVWLFVFTMLFSGGLIPGYILIQKLHLMNTLWALLLPGFVSVWNMILMLNFYRALPKELEEAAFMDGAGYMRVLWSVYLPISLPAIATLSLFTMVGHWNAWFDGLIYMTQSERWPLATLLQSIIVGADFTRISLNPSDLVNISERTVKAAQIFISLLPIVAVYPFIQRYFVNGIVIGAIKE</sequence>
<feature type="transmembrane region" description="Helical" evidence="7">
    <location>
        <begin position="257"/>
        <end position="277"/>
    </location>
</feature>
<evidence type="ECO:0000313" key="10">
    <source>
        <dbReference type="Proteomes" id="UP000256977"/>
    </source>
</evidence>
<dbReference type="AlphaFoldDB" id="A0A3D9KMN3"/>
<name>A0A3D9KMN3_9BACL</name>
<organism evidence="9 10">
    <name type="scientific">Cohnella phaseoli</name>
    <dbReference type="NCBI Taxonomy" id="456490"/>
    <lineage>
        <taxon>Bacteria</taxon>
        <taxon>Bacillati</taxon>
        <taxon>Bacillota</taxon>
        <taxon>Bacilli</taxon>
        <taxon>Bacillales</taxon>
        <taxon>Paenibacillaceae</taxon>
        <taxon>Cohnella</taxon>
    </lineage>
</organism>
<feature type="transmembrane region" description="Helical" evidence="7">
    <location>
        <begin position="143"/>
        <end position="163"/>
    </location>
</feature>
<dbReference type="Proteomes" id="UP000256977">
    <property type="component" value="Unassembled WGS sequence"/>
</dbReference>
<keyword evidence="10" id="KW-1185">Reference proteome</keyword>
<dbReference type="RefSeq" id="WP_116058992.1">
    <property type="nucleotide sequence ID" value="NZ_QRDZ01000002.1"/>
</dbReference>
<comment type="caution">
    <text evidence="9">The sequence shown here is derived from an EMBL/GenBank/DDBJ whole genome shotgun (WGS) entry which is preliminary data.</text>
</comment>
<comment type="similarity">
    <text evidence="7">Belongs to the binding-protein-dependent transport system permease family.</text>
</comment>
<feature type="domain" description="ABC transmembrane type-1" evidence="8">
    <location>
        <begin position="70"/>
        <end position="276"/>
    </location>
</feature>
<dbReference type="OrthoDB" id="9810086at2"/>
<proteinExistence type="inferred from homology"/>
<dbReference type="Gene3D" id="1.10.3720.10">
    <property type="entry name" value="MetI-like"/>
    <property type="match status" value="1"/>
</dbReference>
<dbReference type="PANTHER" id="PTHR43744:SF9">
    <property type="entry name" value="POLYGALACTURONAN_RHAMNOGALACTURONAN TRANSPORT SYSTEM PERMEASE PROTEIN YTCP"/>
    <property type="match status" value="1"/>
</dbReference>
<evidence type="ECO:0000256" key="7">
    <source>
        <dbReference type="RuleBase" id="RU363032"/>
    </source>
</evidence>
<evidence type="ECO:0000256" key="4">
    <source>
        <dbReference type="ARBA" id="ARBA00022692"/>
    </source>
</evidence>
<dbReference type="CDD" id="cd06261">
    <property type="entry name" value="TM_PBP2"/>
    <property type="match status" value="1"/>
</dbReference>
<dbReference type="GO" id="GO:0055085">
    <property type="term" value="P:transmembrane transport"/>
    <property type="evidence" value="ECO:0007669"/>
    <property type="project" value="InterPro"/>
</dbReference>
<keyword evidence="6 7" id="KW-0472">Membrane</keyword>
<feature type="transmembrane region" description="Helical" evidence="7">
    <location>
        <begin position="111"/>
        <end position="131"/>
    </location>
</feature>
<comment type="subcellular location">
    <subcellularLocation>
        <location evidence="1 7">Cell membrane</location>
        <topology evidence="1 7">Multi-pass membrane protein</topology>
    </subcellularLocation>
</comment>
<dbReference type="Pfam" id="PF00528">
    <property type="entry name" value="BPD_transp_1"/>
    <property type="match status" value="1"/>
</dbReference>
<accession>A0A3D9KMN3</accession>
<reference evidence="9 10" key="1">
    <citation type="submission" date="2018-07" db="EMBL/GenBank/DDBJ databases">
        <title>Genomic Encyclopedia of Type Strains, Phase III (KMG-III): the genomes of soil and plant-associated and newly described type strains.</title>
        <authorList>
            <person name="Whitman W."/>
        </authorList>
    </citation>
    <scope>NUCLEOTIDE SEQUENCE [LARGE SCALE GENOMIC DNA]</scope>
    <source>
        <strain evidence="9 10">CECT 7287</strain>
    </source>
</reference>
<dbReference type="PANTHER" id="PTHR43744">
    <property type="entry name" value="ABC TRANSPORTER PERMEASE PROTEIN MG189-RELATED-RELATED"/>
    <property type="match status" value="1"/>
</dbReference>
<dbReference type="SUPFAM" id="SSF161098">
    <property type="entry name" value="MetI-like"/>
    <property type="match status" value="1"/>
</dbReference>
<dbReference type="EMBL" id="QRDZ01000002">
    <property type="protein sequence ID" value="RED87581.1"/>
    <property type="molecule type" value="Genomic_DNA"/>
</dbReference>
<protein>
    <submittedName>
        <fullName evidence="9">Putative aldouronate transport system permease protein</fullName>
    </submittedName>
</protein>
<gene>
    <name evidence="9" type="ORF">DFP98_10258</name>
</gene>
<evidence type="ECO:0000256" key="1">
    <source>
        <dbReference type="ARBA" id="ARBA00004651"/>
    </source>
</evidence>
<keyword evidence="3" id="KW-1003">Cell membrane</keyword>
<dbReference type="InterPro" id="IPR000515">
    <property type="entry name" value="MetI-like"/>
</dbReference>
<evidence type="ECO:0000256" key="3">
    <source>
        <dbReference type="ARBA" id="ARBA00022475"/>
    </source>
</evidence>
<keyword evidence="2 7" id="KW-0813">Transport</keyword>
<feature type="transmembrane region" description="Helical" evidence="7">
    <location>
        <begin position="70"/>
        <end position="99"/>
    </location>
</feature>
<evidence type="ECO:0000259" key="8">
    <source>
        <dbReference type="PROSITE" id="PS50928"/>
    </source>
</evidence>
<keyword evidence="4 7" id="KW-0812">Transmembrane</keyword>
<evidence type="ECO:0000256" key="5">
    <source>
        <dbReference type="ARBA" id="ARBA00022989"/>
    </source>
</evidence>
<feature type="transmembrane region" description="Helical" evidence="7">
    <location>
        <begin position="184"/>
        <end position="205"/>
    </location>
</feature>
<evidence type="ECO:0000256" key="6">
    <source>
        <dbReference type="ARBA" id="ARBA00023136"/>
    </source>
</evidence>
<evidence type="ECO:0000313" key="9">
    <source>
        <dbReference type="EMBL" id="RED87581.1"/>
    </source>
</evidence>